<dbReference type="Pfam" id="PF13641">
    <property type="entry name" value="Glyco_tranf_2_3"/>
    <property type="match status" value="1"/>
</dbReference>
<evidence type="ECO:0000259" key="6">
    <source>
        <dbReference type="Pfam" id="PF19320"/>
    </source>
</evidence>
<evidence type="ECO:0000256" key="4">
    <source>
        <dbReference type="ARBA" id="ARBA00022679"/>
    </source>
</evidence>
<reference evidence="7" key="1">
    <citation type="submission" date="2023-03" db="EMBL/GenBank/DDBJ databases">
        <title>Actinoallomurus iriomotensis NBRC 103684.</title>
        <authorList>
            <person name="Ichikawa N."/>
            <person name="Sato H."/>
            <person name="Tonouchi N."/>
        </authorList>
    </citation>
    <scope>NUCLEOTIDE SEQUENCE</scope>
    <source>
        <strain evidence="7">NBRC 103684</strain>
    </source>
</reference>
<evidence type="ECO:0000313" key="8">
    <source>
        <dbReference type="Proteomes" id="UP001165074"/>
    </source>
</evidence>
<dbReference type="Gene3D" id="3.90.550.60">
    <property type="match status" value="1"/>
</dbReference>
<comment type="pathway">
    <text evidence="1">Cell wall biogenesis; cell wall polysaccharide biosynthesis.</text>
</comment>
<evidence type="ECO:0000256" key="2">
    <source>
        <dbReference type="ARBA" id="ARBA00006739"/>
    </source>
</evidence>
<name>A0A9W6SBA0_9ACTN</name>
<organism evidence="7 8">
    <name type="scientific">Actinoallomurus iriomotensis</name>
    <dbReference type="NCBI Taxonomy" id="478107"/>
    <lineage>
        <taxon>Bacteria</taxon>
        <taxon>Bacillati</taxon>
        <taxon>Actinomycetota</taxon>
        <taxon>Actinomycetes</taxon>
        <taxon>Streptosporangiales</taxon>
        <taxon>Thermomonosporaceae</taxon>
        <taxon>Actinoallomurus</taxon>
    </lineage>
</organism>
<evidence type="ECO:0000256" key="3">
    <source>
        <dbReference type="ARBA" id="ARBA00022676"/>
    </source>
</evidence>
<feature type="domain" description="Galactofuranosyltransferase-2 C-terminal" evidence="6">
    <location>
        <begin position="430"/>
        <end position="627"/>
    </location>
</feature>
<dbReference type="InterPro" id="IPR029044">
    <property type="entry name" value="Nucleotide-diphossugar_trans"/>
</dbReference>
<dbReference type="Pfam" id="PF19320">
    <property type="entry name" value="GlfT2_domain3"/>
    <property type="match status" value="1"/>
</dbReference>
<dbReference type="GO" id="GO:0016757">
    <property type="term" value="F:glycosyltransferase activity"/>
    <property type="evidence" value="ECO:0007669"/>
    <property type="project" value="UniProtKB-KW"/>
</dbReference>
<sequence>MRVLQRVVLPADRDLDVQKLYVESRGGRGGTATAGPGAREVRIAGRRGVVVAPGGRASFCTYFNAFPASYWRRWTVVESVRLRLRLQGDAIVVVYRSTGKGFTQRVTQLEVDADTAVDRELELPLEPFIDGGWYWFDVAAGDREVVLDRAEWCADADRPHGSASIGITTFNRPDYCVDQLHALGEASDVLDVIDEIFVIDQGTRRVADRPDFAAAERALGGRLRLIDQGNIGGSGGFSRAMTETLDAGRSDYVLLLDDDVVVEPEGVLRAVVFADLARTPTIVGGHMMDIFHRSVLHVFGETIARYRWWMTPAPHTFLGHDLAAHPLRETPWLHRRVDVDYNAWWMCLIPLDVIRKVGLSLPFFIKWDDIEYGVRAREAGFPTVSLPGAAVWHVPWHSKDDTLDWQAYFTERNRLITALMYSPYARGGNMLKESLFIATKHALAMQYSTVELMLKAVEDVLRGPAELHRSMTTKMAELRALRAGFTDARAEPDVDEFPEIKRRRPPKKGRAPVAPEGRRAMIRTALSGAARQLRPVDSYSREHPEVAVPHVDQTWWLLSRYDSALVSSADGTKAAWYQRDPKRFRSLVQRNMALHARLMREWPELSRRYREAIPELASVDQWRETFEAARREDT</sequence>
<evidence type="ECO:0000259" key="5">
    <source>
        <dbReference type="Pfam" id="PF17994"/>
    </source>
</evidence>
<dbReference type="EMBL" id="BSTK01000016">
    <property type="protein sequence ID" value="GLY90434.1"/>
    <property type="molecule type" value="Genomic_DNA"/>
</dbReference>
<comment type="similarity">
    <text evidence="2">Belongs to the glycosyltransferase 2 family.</text>
</comment>
<accession>A0A9W6SBA0</accession>
<dbReference type="PANTHER" id="PTHR43179">
    <property type="entry name" value="RHAMNOSYLTRANSFERASE WBBL"/>
    <property type="match status" value="1"/>
</dbReference>
<keyword evidence="3" id="KW-0328">Glycosyltransferase</keyword>
<dbReference type="SUPFAM" id="SSF53448">
    <property type="entry name" value="Nucleotide-diphospho-sugar transferases"/>
    <property type="match status" value="1"/>
</dbReference>
<evidence type="ECO:0000256" key="1">
    <source>
        <dbReference type="ARBA" id="ARBA00004776"/>
    </source>
</evidence>
<comment type="caution">
    <text evidence="7">The sequence shown here is derived from an EMBL/GenBank/DDBJ whole genome shotgun (WGS) entry which is preliminary data.</text>
</comment>
<gene>
    <name evidence="7" type="ORF">Airi02_083630</name>
</gene>
<keyword evidence="4 7" id="KW-0808">Transferase</keyword>
<dbReference type="Proteomes" id="UP001165074">
    <property type="component" value="Unassembled WGS sequence"/>
</dbReference>
<dbReference type="RefSeq" id="WP_285581354.1">
    <property type="nucleotide sequence ID" value="NZ_BSTK01000016.1"/>
</dbReference>
<dbReference type="InterPro" id="IPR040492">
    <property type="entry name" value="GlfT2_N"/>
</dbReference>
<proteinExistence type="inferred from homology"/>
<dbReference type="InterPro" id="IPR045699">
    <property type="entry name" value="GlfT2_C"/>
</dbReference>
<dbReference type="PANTHER" id="PTHR43179:SF12">
    <property type="entry name" value="GALACTOFURANOSYLTRANSFERASE GLFT2"/>
    <property type="match status" value="1"/>
</dbReference>
<keyword evidence="8" id="KW-1185">Reference proteome</keyword>
<feature type="domain" description="Galactofuranosyltransferase GlfT2 N-terminal" evidence="5">
    <location>
        <begin position="4"/>
        <end position="155"/>
    </location>
</feature>
<protein>
    <submittedName>
        <fullName evidence="7">Glycosyl transferase</fullName>
    </submittedName>
</protein>
<dbReference type="AlphaFoldDB" id="A0A9W6SBA0"/>
<dbReference type="Pfam" id="PF17994">
    <property type="entry name" value="Glft2_N"/>
    <property type="match status" value="1"/>
</dbReference>
<evidence type="ECO:0000313" key="7">
    <source>
        <dbReference type="EMBL" id="GLY90434.1"/>
    </source>
</evidence>